<dbReference type="Pfam" id="PF09424">
    <property type="entry name" value="YqeY"/>
    <property type="match status" value="1"/>
</dbReference>
<gene>
    <name evidence="1" type="primary">AIM41</name>
    <name evidence="3" type="ORF">D7B24_001671</name>
</gene>
<evidence type="ECO:0000313" key="4">
    <source>
        <dbReference type="Proteomes" id="UP000267145"/>
    </source>
</evidence>
<dbReference type="Proteomes" id="UP000267145">
    <property type="component" value="Unassembled WGS sequence"/>
</dbReference>
<dbReference type="PANTHER" id="PTHR28055:SF1">
    <property type="entry name" value="ALTERED INHERITANCE OF MITOCHONDRIA PROTEIN 41, MITOCHONDRIAL"/>
    <property type="match status" value="1"/>
</dbReference>
<name>A0A3M9XZ94_9PEZI</name>
<accession>A0A3M9XZ94</accession>
<dbReference type="SUPFAM" id="SSF89095">
    <property type="entry name" value="GatB/YqeY motif"/>
    <property type="match status" value="1"/>
</dbReference>
<dbReference type="Gene3D" id="1.10.10.410">
    <property type="match status" value="1"/>
</dbReference>
<evidence type="ECO:0000256" key="1">
    <source>
        <dbReference type="RuleBase" id="RU365099"/>
    </source>
</evidence>
<comment type="similarity">
    <text evidence="1">Belongs to the AIM41 family.</text>
</comment>
<keyword evidence="4" id="KW-1185">Reference proteome</keyword>
<proteinExistence type="inferred from homology"/>
<keyword evidence="1" id="KW-0496">Mitochondrion</keyword>
<reference evidence="3 4" key="1">
    <citation type="submission" date="2018-10" db="EMBL/GenBank/DDBJ databases">
        <title>Genome sequence of Verticillium nonalfalfae VnAa140.</title>
        <authorList>
            <person name="Stajich J.E."/>
            <person name="Kasson M.T."/>
        </authorList>
    </citation>
    <scope>NUCLEOTIDE SEQUENCE [LARGE SCALE GENOMIC DNA]</scope>
    <source>
        <strain evidence="3 4">VnAa140</strain>
    </source>
</reference>
<dbReference type="InterPro" id="IPR019004">
    <property type="entry name" value="YqeY/Aim41"/>
</dbReference>
<feature type="coiled-coil region" evidence="2">
    <location>
        <begin position="97"/>
        <end position="124"/>
    </location>
</feature>
<dbReference type="GO" id="GO:0016884">
    <property type="term" value="F:carbon-nitrogen ligase activity, with glutamine as amido-N-donor"/>
    <property type="evidence" value="ECO:0007669"/>
    <property type="project" value="UniProtKB-UniRule"/>
</dbReference>
<evidence type="ECO:0000313" key="3">
    <source>
        <dbReference type="EMBL" id="RNJ53573.1"/>
    </source>
</evidence>
<protein>
    <recommendedName>
        <fullName evidence="1">Altered inheritance of mitochondria protein 41</fullName>
    </recommendedName>
</protein>
<dbReference type="GO" id="GO:0005739">
    <property type="term" value="C:mitochondrion"/>
    <property type="evidence" value="ECO:0007669"/>
    <property type="project" value="UniProtKB-SubCell"/>
</dbReference>
<comment type="subcellular location">
    <subcellularLocation>
        <location evidence="1">Mitochondrion</location>
    </subcellularLocation>
</comment>
<dbReference type="STRING" id="1051616.A0A3M9XZ94"/>
<dbReference type="Gene3D" id="1.10.1510.10">
    <property type="entry name" value="Uncharacterised protein YqeY/AIM41 PF09424, N-terminal domain"/>
    <property type="match status" value="1"/>
</dbReference>
<comment type="caution">
    <text evidence="3">The sequence shown here is derived from an EMBL/GenBank/DDBJ whole genome shotgun (WGS) entry which is preliminary data.</text>
</comment>
<dbReference type="EMBL" id="RBVV01000135">
    <property type="protein sequence ID" value="RNJ53573.1"/>
    <property type="molecule type" value="Genomic_DNA"/>
</dbReference>
<dbReference type="AlphaFoldDB" id="A0A3M9XZ94"/>
<keyword evidence="2" id="KW-0175">Coiled coil</keyword>
<evidence type="ECO:0000256" key="2">
    <source>
        <dbReference type="SAM" id="Coils"/>
    </source>
</evidence>
<dbReference type="InterPro" id="IPR023168">
    <property type="entry name" value="GatB_Yqey_C_2"/>
</dbReference>
<dbReference type="InterPro" id="IPR042184">
    <property type="entry name" value="YqeY/Aim41_N"/>
</dbReference>
<dbReference type="InterPro" id="IPR003789">
    <property type="entry name" value="Asn/Gln_tRNA_amidoTrase-B-like"/>
</dbReference>
<dbReference type="PANTHER" id="PTHR28055">
    <property type="entry name" value="ALTERED INHERITANCE OF MITOCHONDRIA PROTEIN 41, MITOCHONDRIAL"/>
    <property type="match status" value="1"/>
</dbReference>
<sequence length="202" mass="21788">MAARFPVRWLQALRPIRLQPARRSYHVTAPLRSAPAADAAPSTPPFLATLKADLKTAMRAKDAQRLAVLRAIITTTNNAAKTDSPIATDAQLIALLRRNMRANLDAAEQARAAQREDLAEKEDAQAKVLQDYIENSGVKQVTEAEVVELISRTIDEVKAASANGKSSLGAVMKGVQGALKGRALEVEMARVSELVKEAINKA</sequence>
<organism evidence="3 4">
    <name type="scientific">Verticillium nonalfalfae</name>
    <dbReference type="NCBI Taxonomy" id="1051616"/>
    <lineage>
        <taxon>Eukaryota</taxon>
        <taxon>Fungi</taxon>
        <taxon>Dikarya</taxon>
        <taxon>Ascomycota</taxon>
        <taxon>Pezizomycotina</taxon>
        <taxon>Sordariomycetes</taxon>
        <taxon>Hypocreomycetidae</taxon>
        <taxon>Glomerellales</taxon>
        <taxon>Plectosphaerellaceae</taxon>
        <taxon>Verticillium</taxon>
    </lineage>
</organism>